<gene>
    <name evidence="10" type="primary">LOC114345541</name>
</gene>
<dbReference type="FunFam" id="1.10.10.570:FF:000003">
    <property type="entry name" value="Vacuolar protein-sorting-associated protein 25"/>
    <property type="match status" value="1"/>
</dbReference>
<dbReference type="InterPro" id="IPR008570">
    <property type="entry name" value="ESCRT-II_cplx_Vps25-sub"/>
</dbReference>
<keyword evidence="4" id="KW-0813">Transport</keyword>
<dbReference type="Pfam" id="PF05871">
    <property type="entry name" value="ESCRT-II"/>
    <property type="match status" value="1"/>
</dbReference>
<evidence type="ECO:0000256" key="2">
    <source>
        <dbReference type="ARBA" id="ARBA00009674"/>
    </source>
</evidence>
<dbReference type="GO" id="GO:0000814">
    <property type="term" value="C:ESCRT II complex"/>
    <property type="evidence" value="ECO:0007669"/>
    <property type="project" value="InterPro"/>
</dbReference>
<dbReference type="Proteomes" id="UP001652700">
    <property type="component" value="Unplaced"/>
</dbReference>
<keyword evidence="6" id="KW-0653">Protein transport</keyword>
<keyword evidence="5" id="KW-0963">Cytoplasm</keyword>
<dbReference type="InterPro" id="IPR014041">
    <property type="entry name" value="ESCRT-II_cplx_Vps25-sub_N"/>
</dbReference>
<proteinExistence type="inferred from homology"/>
<dbReference type="Gene3D" id="1.10.10.10">
    <property type="entry name" value="Winged helix-like DNA-binding domain superfamily/Winged helix DNA-binding domain"/>
    <property type="match status" value="1"/>
</dbReference>
<evidence type="ECO:0000256" key="7">
    <source>
        <dbReference type="ARBA" id="ARBA00030094"/>
    </source>
</evidence>
<dbReference type="RefSeq" id="XP_028152160.1">
    <property type="nucleotide sequence ID" value="XM_028296359.1"/>
</dbReference>
<dbReference type="InterPro" id="IPR036390">
    <property type="entry name" value="WH_DNA-bd_sf"/>
</dbReference>
<dbReference type="InParanoid" id="A0A6P7H898"/>
<dbReference type="OrthoDB" id="245150at2759"/>
<organism evidence="10">
    <name type="scientific">Diabrotica virgifera virgifera</name>
    <name type="common">western corn rootworm</name>
    <dbReference type="NCBI Taxonomy" id="50390"/>
    <lineage>
        <taxon>Eukaryota</taxon>
        <taxon>Metazoa</taxon>
        <taxon>Ecdysozoa</taxon>
        <taxon>Arthropoda</taxon>
        <taxon>Hexapoda</taxon>
        <taxon>Insecta</taxon>
        <taxon>Pterygota</taxon>
        <taxon>Neoptera</taxon>
        <taxon>Endopterygota</taxon>
        <taxon>Coleoptera</taxon>
        <taxon>Polyphaga</taxon>
        <taxon>Cucujiformia</taxon>
        <taxon>Chrysomeloidea</taxon>
        <taxon>Chrysomelidae</taxon>
        <taxon>Galerucinae</taxon>
        <taxon>Diabroticina</taxon>
        <taxon>Diabroticites</taxon>
        <taxon>Diabrotica</taxon>
    </lineage>
</organism>
<accession>A0A6P7H898</accession>
<evidence type="ECO:0000313" key="9">
    <source>
        <dbReference type="Proteomes" id="UP001652700"/>
    </source>
</evidence>
<comment type="similarity">
    <text evidence="2">Belongs to the VPS25 family.</text>
</comment>
<dbReference type="GO" id="GO:0043328">
    <property type="term" value="P:protein transport to vacuole involved in ubiquitin-dependent protein catabolic process via the multivesicular body sorting pathway"/>
    <property type="evidence" value="ECO:0007669"/>
    <property type="project" value="TreeGrafter"/>
</dbReference>
<dbReference type="AlphaFoldDB" id="A0A6P7H898"/>
<evidence type="ECO:0000313" key="8">
    <source>
        <dbReference type="EnsemblMetazoa" id="XP_050505545.1"/>
    </source>
</evidence>
<reference evidence="8" key="2">
    <citation type="submission" date="2025-05" db="UniProtKB">
        <authorList>
            <consortium name="EnsemblMetazoa"/>
        </authorList>
    </citation>
    <scope>IDENTIFICATION</scope>
</reference>
<evidence type="ECO:0000256" key="1">
    <source>
        <dbReference type="ARBA" id="ARBA00004496"/>
    </source>
</evidence>
<evidence type="ECO:0000313" key="10">
    <source>
        <dbReference type="RefSeq" id="XP_028152160.1"/>
    </source>
</evidence>
<dbReference type="FunCoup" id="A0A6P7H898">
    <property type="interactions" value="1138"/>
</dbReference>
<dbReference type="PANTHER" id="PTHR13149">
    <property type="entry name" value="VACUOLAR PROTEIN SORTING-ASSOCIATED PROTEIN VPS25"/>
    <property type="match status" value="1"/>
</dbReference>
<dbReference type="GO" id="GO:0005198">
    <property type="term" value="F:structural molecule activity"/>
    <property type="evidence" value="ECO:0007669"/>
    <property type="project" value="TreeGrafter"/>
</dbReference>
<dbReference type="PANTHER" id="PTHR13149:SF0">
    <property type="entry name" value="VACUOLAR PROTEIN-SORTING-ASSOCIATED PROTEIN 25"/>
    <property type="match status" value="1"/>
</dbReference>
<sequence>MPEVDIEWPWQYNFPPFFTLQPHPETRAKQVDAWKSLILNFCEQTKTYTLDVRDTNQSPLFNNSSINRKLEQNVIISILSELQKSGHASPVDKNKNRWEIYWHTQEEWASIVYDSICERGMQNTVVTLFELTQGEDVSDAIFFGMNQEVLIKVLRVLENERKCELILEDEIQGAKFF</sequence>
<protein>
    <recommendedName>
        <fullName evidence="3">Vacuolar protein-sorting-associated protein 25</fullName>
    </recommendedName>
    <alternativeName>
        <fullName evidence="7">ESCRT-II complex subunit VPS25</fullName>
    </alternativeName>
</protein>
<dbReference type="Gene3D" id="1.10.10.570">
    <property type="entry name" value="Winged helix' DNA-binding domain. Chain C. Domain 1"/>
    <property type="match status" value="1"/>
</dbReference>
<evidence type="ECO:0000256" key="6">
    <source>
        <dbReference type="ARBA" id="ARBA00022927"/>
    </source>
</evidence>
<dbReference type="GO" id="GO:0042803">
    <property type="term" value="F:protein homodimerization activity"/>
    <property type="evidence" value="ECO:0007669"/>
    <property type="project" value="TreeGrafter"/>
</dbReference>
<evidence type="ECO:0000256" key="5">
    <source>
        <dbReference type="ARBA" id="ARBA00022490"/>
    </source>
</evidence>
<reference evidence="10" key="1">
    <citation type="submission" date="2025-04" db="UniProtKB">
        <authorList>
            <consortium name="RefSeq"/>
        </authorList>
    </citation>
    <scope>IDENTIFICATION</scope>
    <source>
        <tissue evidence="10">Whole insect</tissue>
    </source>
</reference>
<dbReference type="EnsemblMetazoa" id="XM_050649588.1">
    <property type="protein sequence ID" value="XP_050505545.1"/>
    <property type="gene ID" value="LOC126883887"/>
</dbReference>
<comment type="subcellular location">
    <subcellularLocation>
        <location evidence="1">Cytoplasm</location>
    </subcellularLocation>
</comment>
<dbReference type="InterPro" id="IPR036388">
    <property type="entry name" value="WH-like_DNA-bd_sf"/>
</dbReference>
<keyword evidence="9" id="KW-1185">Reference proteome</keyword>
<name>A0A6P7H898_DIAVI</name>
<dbReference type="SUPFAM" id="SSF46785">
    <property type="entry name" value="Winged helix' DNA-binding domain"/>
    <property type="match status" value="2"/>
</dbReference>
<evidence type="ECO:0000256" key="4">
    <source>
        <dbReference type="ARBA" id="ARBA00022448"/>
    </source>
</evidence>
<evidence type="ECO:0000256" key="3">
    <source>
        <dbReference type="ARBA" id="ARBA00017934"/>
    </source>
</evidence>